<dbReference type="AlphaFoldDB" id="A0A0E9W3V9"/>
<accession>A0A0E9W3V9</accession>
<reference evidence="1" key="1">
    <citation type="submission" date="2014-11" db="EMBL/GenBank/DDBJ databases">
        <authorList>
            <person name="Amaro Gonzalez C."/>
        </authorList>
    </citation>
    <scope>NUCLEOTIDE SEQUENCE</scope>
</reference>
<organism evidence="1">
    <name type="scientific">Anguilla anguilla</name>
    <name type="common">European freshwater eel</name>
    <name type="synonym">Muraena anguilla</name>
    <dbReference type="NCBI Taxonomy" id="7936"/>
    <lineage>
        <taxon>Eukaryota</taxon>
        <taxon>Metazoa</taxon>
        <taxon>Chordata</taxon>
        <taxon>Craniata</taxon>
        <taxon>Vertebrata</taxon>
        <taxon>Euteleostomi</taxon>
        <taxon>Actinopterygii</taxon>
        <taxon>Neopterygii</taxon>
        <taxon>Teleostei</taxon>
        <taxon>Anguilliformes</taxon>
        <taxon>Anguillidae</taxon>
        <taxon>Anguilla</taxon>
    </lineage>
</organism>
<dbReference type="EMBL" id="GBXM01024342">
    <property type="protein sequence ID" value="JAH84235.1"/>
    <property type="molecule type" value="Transcribed_RNA"/>
</dbReference>
<name>A0A0E9W3V9_ANGAN</name>
<sequence>MEIEYLECEMCLLFYACSLCYFSLREDSAILIRSKQRAGFNVL</sequence>
<protein>
    <submittedName>
        <fullName evidence="1">Uncharacterized protein</fullName>
    </submittedName>
</protein>
<evidence type="ECO:0000313" key="1">
    <source>
        <dbReference type="EMBL" id="JAH84235.1"/>
    </source>
</evidence>
<reference evidence="1" key="2">
    <citation type="journal article" date="2015" name="Fish Shellfish Immunol.">
        <title>Early steps in the European eel (Anguilla anguilla)-Vibrio vulnificus interaction in the gills: Role of the RtxA13 toxin.</title>
        <authorList>
            <person name="Callol A."/>
            <person name="Pajuelo D."/>
            <person name="Ebbesson L."/>
            <person name="Teles M."/>
            <person name="MacKenzie S."/>
            <person name="Amaro C."/>
        </authorList>
    </citation>
    <scope>NUCLEOTIDE SEQUENCE</scope>
</reference>
<proteinExistence type="predicted"/>